<keyword evidence="3" id="KW-1185">Reference proteome</keyword>
<dbReference type="EMBL" id="JACXAA010000002">
    <property type="protein sequence ID" value="MBD2752605.1"/>
    <property type="molecule type" value="Genomic_DNA"/>
</dbReference>
<feature type="transmembrane region" description="Helical" evidence="1">
    <location>
        <begin position="21"/>
        <end position="42"/>
    </location>
</feature>
<evidence type="ECO:0000313" key="3">
    <source>
        <dbReference type="Proteomes" id="UP000653797"/>
    </source>
</evidence>
<gene>
    <name evidence="2" type="ORF">IC230_06880</name>
</gene>
<name>A0A927GCJ9_9BACT</name>
<dbReference type="Proteomes" id="UP000653797">
    <property type="component" value="Unassembled WGS sequence"/>
</dbReference>
<protein>
    <submittedName>
        <fullName evidence="2">Uncharacterized protein</fullName>
    </submittedName>
</protein>
<comment type="caution">
    <text evidence="2">The sequence shown here is derived from an EMBL/GenBank/DDBJ whole genome shotgun (WGS) entry which is preliminary data.</text>
</comment>
<keyword evidence="1" id="KW-0472">Membrane</keyword>
<keyword evidence="1" id="KW-1133">Transmembrane helix</keyword>
<dbReference type="AlphaFoldDB" id="A0A927GCJ9"/>
<evidence type="ECO:0000313" key="2">
    <source>
        <dbReference type="EMBL" id="MBD2752605.1"/>
    </source>
</evidence>
<organism evidence="2 3">
    <name type="scientific">Spirosoma validum</name>
    <dbReference type="NCBI Taxonomy" id="2771355"/>
    <lineage>
        <taxon>Bacteria</taxon>
        <taxon>Pseudomonadati</taxon>
        <taxon>Bacteroidota</taxon>
        <taxon>Cytophagia</taxon>
        <taxon>Cytophagales</taxon>
        <taxon>Cytophagaceae</taxon>
        <taxon>Spirosoma</taxon>
    </lineage>
</organism>
<reference evidence="2" key="1">
    <citation type="submission" date="2020-09" db="EMBL/GenBank/DDBJ databases">
        <authorList>
            <person name="Kim M.K."/>
        </authorList>
    </citation>
    <scope>NUCLEOTIDE SEQUENCE</scope>
    <source>
        <strain evidence="2">BT704</strain>
    </source>
</reference>
<evidence type="ECO:0000256" key="1">
    <source>
        <dbReference type="SAM" id="Phobius"/>
    </source>
</evidence>
<proteinExistence type="predicted"/>
<sequence>MTHRFNRNLRRQSISIINIAKAWPWGVIVANFLTFVTLWYSIYQNNENEKESSTEKRRINIRDSIQMTIMINEYREQIAENKWIRVEDSLKRINDVENLTLYQSQINTLNNSLVAQNKALNLQNNSLSIQRLSNKSDLSFSVFVPESIVPGEAPLEFFIITPIFTISNLGKAPAKDIEINYFLASMDLNTNYISSCSKVKETKFYGLVIAPNENKQLRTTSQFGFQTIRDSDSLRFISSQNIYLIAKLNFKDKFENKTEERYLIYEIYPHISETPPHKVTYIMTAIAQKELLLLKKCIAESNFNFNTLKIFIQTQTSSSGNTINVY</sequence>
<keyword evidence="1" id="KW-0812">Transmembrane</keyword>
<dbReference type="RefSeq" id="WP_191038236.1">
    <property type="nucleotide sequence ID" value="NZ_JACXAA010000002.1"/>
</dbReference>
<accession>A0A927GCJ9</accession>